<keyword evidence="3" id="KW-1185">Reference proteome</keyword>
<evidence type="ECO:0000313" key="3">
    <source>
        <dbReference type="Proteomes" id="UP000198959"/>
    </source>
</evidence>
<evidence type="ECO:0000313" key="2">
    <source>
        <dbReference type="EMBL" id="SCL19197.1"/>
    </source>
</evidence>
<evidence type="ECO:0000256" key="1">
    <source>
        <dbReference type="SAM" id="MobiDB-lite"/>
    </source>
</evidence>
<dbReference type="EMBL" id="FMHW01000002">
    <property type="protein sequence ID" value="SCL19197.1"/>
    <property type="molecule type" value="Genomic_DNA"/>
</dbReference>
<dbReference type="Proteomes" id="UP000198959">
    <property type="component" value="Unassembled WGS sequence"/>
</dbReference>
<proteinExistence type="predicted"/>
<protein>
    <submittedName>
        <fullName evidence="2">Uncharacterized protein</fullName>
    </submittedName>
</protein>
<gene>
    <name evidence="2" type="ORF">GA0074692_0569</name>
</gene>
<organism evidence="2 3">
    <name type="scientific">Micromonospora pallida</name>
    <dbReference type="NCBI Taxonomy" id="145854"/>
    <lineage>
        <taxon>Bacteria</taxon>
        <taxon>Bacillati</taxon>
        <taxon>Actinomycetota</taxon>
        <taxon>Actinomycetes</taxon>
        <taxon>Micromonosporales</taxon>
        <taxon>Micromonosporaceae</taxon>
        <taxon>Micromonospora</taxon>
    </lineage>
</organism>
<accession>A0A1C6RQ48</accession>
<sequence>MAVLHVNDRIEAAPCELVEAMVRFEERYGGLRYPVLGSNGMEYGLDGAAVGHRSPLGLAFPGILDGDLTWGVDVLADGRTAMGRGKWSYRAIDRSVDQRLESHALLVAVRGWFHRTFTCYTPRDVVPVVDERRLPQGVPEATGPTELWWLDEDAGVAVQAQLRAWPHDRDEWTMRYFTRTPAQAADANPVVFGATIHETVPALWCTLCAHVVEPGRTCHRVHPQLMGDGGSTPMPRSVSRSLWEAS</sequence>
<dbReference type="AlphaFoldDB" id="A0A1C6RQ48"/>
<name>A0A1C6RQ48_9ACTN</name>
<dbReference type="RefSeq" id="WP_141725115.1">
    <property type="nucleotide sequence ID" value="NZ_FMHW01000002.1"/>
</dbReference>
<dbReference type="OrthoDB" id="3375521at2"/>
<reference evidence="3" key="1">
    <citation type="submission" date="2016-06" db="EMBL/GenBank/DDBJ databases">
        <authorList>
            <person name="Varghese N."/>
            <person name="Submissions Spin"/>
        </authorList>
    </citation>
    <scope>NUCLEOTIDE SEQUENCE [LARGE SCALE GENOMIC DNA]</scope>
    <source>
        <strain evidence="3">DSM 43817</strain>
    </source>
</reference>
<feature type="region of interest" description="Disordered" evidence="1">
    <location>
        <begin position="226"/>
        <end position="246"/>
    </location>
</feature>
<dbReference type="STRING" id="145854.GA0074692_0569"/>